<evidence type="ECO:0000256" key="16">
    <source>
        <dbReference type="ARBA" id="ARBA00022989"/>
    </source>
</evidence>
<evidence type="ECO:0000256" key="14">
    <source>
        <dbReference type="ARBA" id="ARBA00022777"/>
    </source>
</evidence>
<feature type="domain" description="HAMP" evidence="25">
    <location>
        <begin position="200"/>
        <end position="252"/>
    </location>
</feature>
<dbReference type="Pfam" id="PF07730">
    <property type="entry name" value="HisKA_3"/>
    <property type="match status" value="1"/>
</dbReference>
<dbReference type="InterPro" id="IPR042295">
    <property type="entry name" value="NarX-like_N_sf"/>
</dbReference>
<evidence type="ECO:0000259" key="24">
    <source>
        <dbReference type="PROSITE" id="PS50109"/>
    </source>
</evidence>
<dbReference type="GO" id="GO:0000155">
    <property type="term" value="F:phosphorelay sensor kinase activity"/>
    <property type="evidence" value="ECO:0007669"/>
    <property type="project" value="UniProtKB-UniRule"/>
</dbReference>
<evidence type="ECO:0000256" key="23">
    <source>
        <dbReference type="SAM" id="Phobius"/>
    </source>
</evidence>
<keyword evidence="14 22" id="KW-0418">Kinase</keyword>
<feature type="domain" description="Histidine kinase" evidence="24">
    <location>
        <begin position="446"/>
        <end position="639"/>
    </location>
</feature>
<dbReference type="InterPro" id="IPR036890">
    <property type="entry name" value="HATPase_C_sf"/>
</dbReference>
<dbReference type="CDD" id="cd06225">
    <property type="entry name" value="HAMP"/>
    <property type="match status" value="1"/>
</dbReference>
<dbReference type="InterPro" id="IPR003594">
    <property type="entry name" value="HATPase_dom"/>
</dbReference>
<keyword evidence="15 22" id="KW-0067">ATP-binding</keyword>
<dbReference type="Gene3D" id="6.10.340.10">
    <property type="match status" value="1"/>
</dbReference>
<dbReference type="InterPro" id="IPR011712">
    <property type="entry name" value="Sig_transdc_His_kin_sub3_dim/P"/>
</dbReference>
<keyword evidence="7" id="KW-0963">Cytoplasm</keyword>
<evidence type="ECO:0000256" key="15">
    <source>
        <dbReference type="ARBA" id="ARBA00022840"/>
    </source>
</evidence>
<dbReference type="GO" id="GO:0005886">
    <property type="term" value="C:plasma membrane"/>
    <property type="evidence" value="ECO:0007669"/>
    <property type="project" value="UniProtKB-SubCell"/>
</dbReference>
<comment type="catalytic activity">
    <reaction evidence="1 22">
        <text>ATP + protein L-histidine = ADP + protein N-phospho-L-histidine.</text>
        <dbReference type="EC" id="2.7.13.3"/>
    </reaction>
</comment>
<dbReference type="Pfam" id="PF13675">
    <property type="entry name" value="PilJ"/>
    <property type="match status" value="1"/>
</dbReference>
<evidence type="ECO:0000256" key="3">
    <source>
        <dbReference type="ARBA" id="ARBA00004429"/>
    </source>
</evidence>
<keyword evidence="17" id="KW-0408">Iron</keyword>
<dbReference type="EMBL" id="CP107246">
    <property type="protein sequence ID" value="WIM06616.1"/>
    <property type="molecule type" value="Genomic_DNA"/>
</dbReference>
<dbReference type="SUPFAM" id="SSF158472">
    <property type="entry name" value="HAMP domain-like"/>
    <property type="match status" value="1"/>
</dbReference>
<dbReference type="InterPro" id="IPR004358">
    <property type="entry name" value="Sig_transdc_His_kin-like_C"/>
</dbReference>
<dbReference type="InterPro" id="IPR003018">
    <property type="entry name" value="GAF"/>
</dbReference>
<evidence type="ECO:0000256" key="7">
    <source>
        <dbReference type="ARBA" id="ARBA00022490"/>
    </source>
</evidence>
<keyword evidence="12" id="KW-0479">Metal-binding</keyword>
<evidence type="ECO:0000313" key="26">
    <source>
        <dbReference type="EMBL" id="WIM06616.1"/>
    </source>
</evidence>
<evidence type="ECO:0000256" key="5">
    <source>
        <dbReference type="ARBA" id="ARBA00022475"/>
    </source>
</evidence>
<dbReference type="Gene3D" id="1.20.5.1930">
    <property type="match status" value="1"/>
</dbReference>
<dbReference type="SMART" id="SM00387">
    <property type="entry name" value="HATPase_c"/>
    <property type="match status" value="1"/>
</dbReference>
<feature type="transmembrane region" description="Helical" evidence="23">
    <location>
        <begin position="177"/>
        <end position="201"/>
    </location>
</feature>
<dbReference type="GO" id="GO:0051539">
    <property type="term" value="F:4 iron, 4 sulfur cluster binding"/>
    <property type="evidence" value="ECO:0007669"/>
    <property type="project" value="UniProtKB-KW"/>
</dbReference>
<dbReference type="Gene3D" id="1.20.120.960">
    <property type="entry name" value="Histidine kinase NarX, sensor domain"/>
    <property type="match status" value="1"/>
</dbReference>
<evidence type="ECO:0000256" key="13">
    <source>
        <dbReference type="ARBA" id="ARBA00022741"/>
    </source>
</evidence>
<dbReference type="SMART" id="SM00065">
    <property type="entry name" value="GAF"/>
    <property type="match status" value="1"/>
</dbReference>
<dbReference type="GO" id="GO:0005737">
    <property type="term" value="C:cytoplasm"/>
    <property type="evidence" value="ECO:0007669"/>
    <property type="project" value="UniProtKB-SubCell"/>
</dbReference>
<dbReference type="KEGG" id="npv:OHM77_04945"/>
<dbReference type="InterPro" id="IPR005467">
    <property type="entry name" value="His_kinase_dom"/>
</dbReference>
<evidence type="ECO:0000256" key="19">
    <source>
        <dbReference type="ARBA" id="ARBA00023014"/>
    </source>
</evidence>
<evidence type="ECO:0000256" key="21">
    <source>
        <dbReference type="ARBA" id="ARBA00024827"/>
    </source>
</evidence>
<evidence type="ECO:0000256" key="12">
    <source>
        <dbReference type="ARBA" id="ARBA00022723"/>
    </source>
</evidence>
<evidence type="ECO:0000259" key="25">
    <source>
        <dbReference type="PROSITE" id="PS50885"/>
    </source>
</evidence>
<reference evidence="26" key="1">
    <citation type="journal article" date="2023" name="Nat. Microbiol.">
        <title>Enrichment and characterization of a nitric oxide-reducing microbial community in a continuous bioreactor.</title>
        <authorList>
            <person name="Garrido-Amador P."/>
            <person name="Stortenbeker N."/>
            <person name="Wessels H.J.C.T."/>
            <person name="Speth D.R."/>
            <person name="Garcia-Heredia I."/>
            <person name="Kartal B."/>
        </authorList>
    </citation>
    <scope>NUCLEOTIDE SEQUENCE</scope>
    <source>
        <strain evidence="26">MAG1</strain>
    </source>
</reference>
<dbReference type="CDD" id="cd16917">
    <property type="entry name" value="HATPase_UhpB-NarQ-NarX-like"/>
    <property type="match status" value="1"/>
</dbReference>
<evidence type="ECO:0000256" key="17">
    <source>
        <dbReference type="ARBA" id="ARBA00023004"/>
    </source>
</evidence>
<sequence>MLSRLPVKLGSKINTILLLFFLVALTMIILTLYVSRQLEGGAAAINEAGAQRMRTYRIAYLLERAAEAPDRAPWLAEVGDAVELFHSALLLLDEGDPERPLFLPRTEEIRQALAGLRQDWRRRLLPLIGRAMAAADGVEAHQRLDDLAEGVRDFVPKINALVLIVERTNARYTNLTWLIQNALVGFALVGTLFLILLFRLVVIQPVETLKLGMDSMAADDFGVRVPVESGDEIGELAAGFNRMADHLRDLYSTLEQRVADKTRDIEVKNRELAALYEIAAFLAKPAGIETLAHGVLEKLRALLSADSGAIRLIDGKASTLEIVASTGLSPEFLDAEAHLPIGTCLCGCTAQGGGPITQCLSGGEGLPANCERIGASMMVAVPIKSKNQVFGVFNLFFGQPRHLSGDEVQLLETVGQHLGVAIENQRLAVREKEMAVSEERNLLAQELHDSIAQSLAFLNIQAQMLDASLRDGAMTAAREELDRMREGVQESYDNVRELLVHFRIRVEDADLDEAIASALEKFEGQTGIATSLERIGDMPPPDAVSVIQILHIVQEALSNVRKHAQATAVSVAMRGGDEFTITVRDNGRGFDPATVAEEGGSHVGVGIMRERARRIGARFELESSAGQGACVTLVLPIST</sequence>
<evidence type="ECO:0000256" key="11">
    <source>
        <dbReference type="ARBA" id="ARBA00022692"/>
    </source>
</evidence>
<keyword evidence="6" id="KW-0004">4Fe-4S</keyword>
<keyword evidence="18 22" id="KW-0902">Two-component regulatory system</keyword>
<dbReference type="GO" id="GO:0005524">
    <property type="term" value="F:ATP binding"/>
    <property type="evidence" value="ECO:0007669"/>
    <property type="project" value="UniProtKB-UniRule"/>
</dbReference>
<dbReference type="PANTHER" id="PTHR24421:SF10">
    <property type="entry name" value="NITRATE_NITRITE SENSOR PROTEIN NARQ"/>
    <property type="match status" value="1"/>
</dbReference>
<evidence type="ECO:0000256" key="6">
    <source>
        <dbReference type="ARBA" id="ARBA00022485"/>
    </source>
</evidence>
<evidence type="ECO:0000256" key="10">
    <source>
        <dbReference type="ARBA" id="ARBA00022679"/>
    </source>
</evidence>
<dbReference type="InterPro" id="IPR050482">
    <property type="entry name" value="Sensor_HK_TwoCompSys"/>
</dbReference>
<dbReference type="Pfam" id="PF13185">
    <property type="entry name" value="GAF_2"/>
    <property type="match status" value="1"/>
</dbReference>
<dbReference type="EC" id="2.7.13.3" evidence="22"/>
<protein>
    <recommendedName>
        <fullName evidence="22">Sensor protein</fullName>
        <ecNumber evidence="22">2.7.13.3</ecNumber>
    </recommendedName>
</protein>
<dbReference type="Pfam" id="PF02518">
    <property type="entry name" value="HATPase_c"/>
    <property type="match status" value="1"/>
</dbReference>
<comment type="function">
    <text evidence="21">Member of the two-component regulatory system NreB/NreC involved in the control of dissimilatory nitrate/nitrite reduction in response to oxygen. NreB functions as a direct oxygen sensor histidine kinase which is autophosphorylated, in the absence of oxygen, probably at the conserved histidine residue, and transfers its phosphate group probably to a conserved aspartate residue of NreC. NreB/NreC activates the expression of the nitrate (narGHJI) and nitrite (nir) reductase operons, as well as the putative nitrate transporter gene narT.</text>
</comment>
<dbReference type="AlphaFoldDB" id="A0AA49J1F3"/>
<evidence type="ECO:0000256" key="4">
    <source>
        <dbReference type="ARBA" id="ARBA00004496"/>
    </source>
</evidence>
<keyword evidence="8 22" id="KW-0997">Cell inner membrane</keyword>
<evidence type="ECO:0000256" key="20">
    <source>
        <dbReference type="ARBA" id="ARBA00023136"/>
    </source>
</evidence>
<dbReference type="Pfam" id="PF00672">
    <property type="entry name" value="HAMP"/>
    <property type="match status" value="1"/>
</dbReference>
<evidence type="ECO:0000256" key="18">
    <source>
        <dbReference type="ARBA" id="ARBA00023012"/>
    </source>
</evidence>
<evidence type="ECO:0000256" key="1">
    <source>
        <dbReference type="ARBA" id="ARBA00000085"/>
    </source>
</evidence>
<dbReference type="InterPro" id="IPR029095">
    <property type="entry name" value="NarX-like_N"/>
</dbReference>
<name>A0AA49J1F3_9PROT</name>
<dbReference type="GO" id="GO:0046872">
    <property type="term" value="F:metal ion binding"/>
    <property type="evidence" value="ECO:0007669"/>
    <property type="project" value="UniProtKB-KW"/>
</dbReference>
<dbReference type="SUPFAM" id="SSF55874">
    <property type="entry name" value="ATPase domain of HSP90 chaperone/DNA topoisomerase II/histidine kinase"/>
    <property type="match status" value="1"/>
</dbReference>
<dbReference type="InterPro" id="IPR003660">
    <property type="entry name" value="HAMP_dom"/>
</dbReference>
<comment type="cofactor">
    <cofactor evidence="2">
        <name>[4Fe-4S] cluster</name>
        <dbReference type="ChEBI" id="CHEBI:49883"/>
    </cofactor>
</comment>
<evidence type="ECO:0000256" key="22">
    <source>
        <dbReference type="PIRNR" id="PIRNR003167"/>
    </source>
</evidence>
<keyword evidence="10 22" id="KW-0808">Transferase</keyword>
<organism evidence="26">
    <name type="scientific">Candidatus Nitricoxidivorans perseverans</name>
    <dbReference type="NCBI Taxonomy" id="2975601"/>
    <lineage>
        <taxon>Bacteria</taxon>
        <taxon>Pseudomonadati</taxon>
        <taxon>Pseudomonadota</taxon>
        <taxon>Betaproteobacteria</taxon>
        <taxon>Nitrosomonadales</taxon>
        <taxon>Sterolibacteriaceae</taxon>
        <taxon>Candidatus Nitricoxidivorans</taxon>
    </lineage>
</organism>
<evidence type="ECO:0000256" key="9">
    <source>
        <dbReference type="ARBA" id="ARBA00022553"/>
    </source>
</evidence>
<dbReference type="InterPro" id="IPR016380">
    <property type="entry name" value="Sig_transdc_His_kin_NarX/NarQ"/>
</dbReference>
<dbReference type="PANTHER" id="PTHR24421">
    <property type="entry name" value="NITRATE/NITRITE SENSOR PROTEIN NARX-RELATED"/>
    <property type="match status" value="1"/>
</dbReference>
<dbReference type="PROSITE" id="PS50885">
    <property type="entry name" value="HAMP"/>
    <property type="match status" value="1"/>
</dbReference>
<comment type="subcellular location">
    <subcellularLocation>
        <location evidence="3">Cell inner membrane</location>
        <topology evidence="3">Multi-pass membrane protein</topology>
    </subcellularLocation>
    <subcellularLocation>
        <location evidence="4">Cytoplasm</location>
    </subcellularLocation>
</comment>
<proteinExistence type="predicted"/>
<accession>A0AA49J1F3</accession>
<dbReference type="Gene3D" id="3.30.565.10">
    <property type="entry name" value="Histidine kinase-like ATPase, C-terminal domain"/>
    <property type="match status" value="1"/>
</dbReference>
<dbReference type="PROSITE" id="PS50109">
    <property type="entry name" value="HIS_KIN"/>
    <property type="match status" value="1"/>
</dbReference>
<dbReference type="PIRSF" id="PIRSF003167">
    <property type="entry name" value="STHK_NarX/NarQ"/>
    <property type="match status" value="1"/>
</dbReference>
<evidence type="ECO:0000256" key="8">
    <source>
        <dbReference type="ARBA" id="ARBA00022519"/>
    </source>
</evidence>
<keyword evidence="16 23" id="KW-1133">Transmembrane helix</keyword>
<dbReference type="Gene3D" id="3.30.450.40">
    <property type="match status" value="1"/>
</dbReference>
<keyword evidence="13 22" id="KW-0547">Nucleotide-binding</keyword>
<dbReference type="PRINTS" id="PR00344">
    <property type="entry name" value="BCTRLSENSOR"/>
</dbReference>
<evidence type="ECO:0000256" key="2">
    <source>
        <dbReference type="ARBA" id="ARBA00001966"/>
    </source>
</evidence>
<keyword evidence="20 22" id="KW-0472">Membrane</keyword>
<dbReference type="SMART" id="SM00304">
    <property type="entry name" value="HAMP"/>
    <property type="match status" value="1"/>
</dbReference>
<feature type="transmembrane region" description="Helical" evidence="23">
    <location>
        <begin position="15"/>
        <end position="34"/>
    </location>
</feature>
<keyword evidence="9" id="KW-0597">Phosphoprotein</keyword>
<keyword evidence="5 22" id="KW-1003">Cell membrane</keyword>
<keyword evidence="19" id="KW-0411">Iron-sulfur</keyword>
<dbReference type="GO" id="GO:0046983">
    <property type="term" value="F:protein dimerization activity"/>
    <property type="evidence" value="ECO:0007669"/>
    <property type="project" value="UniProtKB-UniRule"/>
</dbReference>
<keyword evidence="11 23" id="KW-0812">Transmembrane</keyword>
<dbReference type="SUPFAM" id="SSF55781">
    <property type="entry name" value="GAF domain-like"/>
    <property type="match status" value="1"/>
</dbReference>
<dbReference type="Proteomes" id="UP001234916">
    <property type="component" value="Chromosome"/>
</dbReference>
<dbReference type="InterPro" id="IPR029016">
    <property type="entry name" value="GAF-like_dom_sf"/>
</dbReference>
<gene>
    <name evidence="26" type="ORF">OHM77_04945</name>
</gene>